<name>A0A1R0ZIY1_9BACL</name>
<comment type="function">
    <text evidence="6">Radical SAM enzyme that catalyzes the cyclization of dehypoxanthine futalosine (DHFL) into cyclic dehypoxanthine futalosine (CDHFL), a step in the biosynthesis of menaquinone (MK, vitamin K2).</text>
</comment>
<feature type="binding site" evidence="6 7">
    <location>
        <position position="72"/>
    </location>
    <ligand>
        <name>[4Fe-4S] cluster</name>
        <dbReference type="ChEBI" id="CHEBI:49883"/>
        <note>4Fe-4S-S-AdoMet</note>
    </ligand>
</feature>
<feature type="binding site" evidence="8">
    <location>
        <position position="317"/>
    </location>
    <ligand>
        <name>(3R)-3-methyl-D-ornithine</name>
        <dbReference type="ChEBI" id="CHEBI:64642"/>
    </ligand>
</feature>
<dbReference type="InterPro" id="IPR007197">
    <property type="entry name" value="rSAM"/>
</dbReference>
<evidence type="ECO:0000256" key="2">
    <source>
        <dbReference type="ARBA" id="ARBA00022691"/>
    </source>
</evidence>
<evidence type="ECO:0000256" key="7">
    <source>
        <dbReference type="PIRSR" id="PIRSR004762-1"/>
    </source>
</evidence>
<evidence type="ECO:0000256" key="3">
    <source>
        <dbReference type="ARBA" id="ARBA00022723"/>
    </source>
</evidence>
<dbReference type="Pfam" id="PF19288">
    <property type="entry name" value="CofH_C"/>
    <property type="match status" value="1"/>
</dbReference>
<keyword evidence="1 6" id="KW-0004">4Fe-4S</keyword>
<keyword evidence="2 6" id="KW-0949">S-adenosyl-L-methionine</keyword>
<evidence type="ECO:0000313" key="13">
    <source>
        <dbReference type="Proteomes" id="UP000187425"/>
    </source>
</evidence>
<keyword evidence="6" id="KW-0560">Oxidoreductase</keyword>
<dbReference type="GO" id="GO:0009234">
    <property type="term" value="P:menaquinone biosynthetic process"/>
    <property type="evidence" value="ECO:0007669"/>
    <property type="project" value="UniProtKB-UniRule"/>
</dbReference>
<dbReference type="InterPro" id="IPR006638">
    <property type="entry name" value="Elp3/MiaA/NifB-like_rSAM"/>
</dbReference>
<keyword evidence="4 6" id="KW-0408">Iron</keyword>
<comment type="cofactor">
    <cofactor evidence="6 7">
        <name>[4Fe-4S] cluster</name>
        <dbReference type="ChEBI" id="CHEBI:49883"/>
    </cofactor>
    <text evidence="6 7">Binds 1 [4Fe-4S] cluster. The cluster is coordinated with 3 cysteines and an exchangeable S-adenosyl-L-methionine.</text>
</comment>
<dbReference type="EMBL" id="MPTW01000004">
    <property type="protein sequence ID" value="OME71268.1"/>
    <property type="molecule type" value="Genomic_DNA"/>
</dbReference>
<feature type="binding site" evidence="8">
    <location>
        <position position="177"/>
    </location>
    <ligand>
        <name>S-adenosyl-L-methionine</name>
        <dbReference type="ChEBI" id="CHEBI:59789"/>
    </ligand>
</feature>
<evidence type="ECO:0000313" key="10">
    <source>
        <dbReference type="EMBL" id="OMD49274.1"/>
    </source>
</evidence>
<dbReference type="SFLD" id="SFLDG01389">
    <property type="entry name" value="menaquinone_synthsis_involved"/>
    <property type="match status" value="1"/>
</dbReference>
<proteinExistence type="inferred from homology"/>
<accession>A0A1R0ZIY1</accession>
<dbReference type="Proteomes" id="UP000187425">
    <property type="component" value="Unassembled WGS sequence"/>
</dbReference>
<comment type="catalytic activity">
    <reaction evidence="6">
        <text>dehypoxanthine futalosine + S-adenosyl-L-methionine = cyclic dehypoxanthinylfutalosinate + 5'-deoxyadenosine + L-methionine + H(+)</text>
        <dbReference type="Rhea" id="RHEA:33083"/>
        <dbReference type="ChEBI" id="CHEBI:15378"/>
        <dbReference type="ChEBI" id="CHEBI:17319"/>
        <dbReference type="ChEBI" id="CHEBI:57844"/>
        <dbReference type="ChEBI" id="CHEBI:58864"/>
        <dbReference type="ChEBI" id="CHEBI:59789"/>
        <dbReference type="ChEBI" id="CHEBI:64270"/>
        <dbReference type="EC" id="1.21.98.1"/>
    </reaction>
</comment>
<dbReference type="InterPro" id="IPR045567">
    <property type="entry name" value="CofH/MnqC-like_C"/>
</dbReference>
<dbReference type="SMART" id="SM00729">
    <property type="entry name" value="Elp3"/>
    <property type="match status" value="1"/>
</dbReference>
<evidence type="ECO:0000256" key="1">
    <source>
        <dbReference type="ARBA" id="ARBA00022485"/>
    </source>
</evidence>
<evidence type="ECO:0000313" key="12">
    <source>
        <dbReference type="Proteomes" id="UP000187313"/>
    </source>
</evidence>
<dbReference type="UniPathway" id="UPA00079"/>
<evidence type="ECO:0000256" key="4">
    <source>
        <dbReference type="ARBA" id="ARBA00023004"/>
    </source>
</evidence>
<feature type="binding site" evidence="6 7">
    <location>
        <position position="65"/>
    </location>
    <ligand>
        <name>[4Fe-4S] cluster</name>
        <dbReference type="ChEBI" id="CHEBI:49883"/>
        <note>4Fe-4S-S-AdoMet</note>
    </ligand>
</feature>
<dbReference type="Gene3D" id="3.20.20.70">
    <property type="entry name" value="Aldolase class I"/>
    <property type="match status" value="1"/>
</dbReference>
<dbReference type="GO" id="GO:0051539">
    <property type="term" value="F:4 iron, 4 sulfur cluster binding"/>
    <property type="evidence" value="ECO:0007669"/>
    <property type="project" value="UniProtKB-KW"/>
</dbReference>
<dbReference type="OrthoDB" id="9802027at2"/>
<reference evidence="11 13" key="1">
    <citation type="submission" date="2016-11" db="EMBL/GenBank/DDBJ databases">
        <title>Paenibacillus species isolates.</title>
        <authorList>
            <person name="Beno S.M."/>
        </authorList>
    </citation>
    <scope>NUCLEOTIDE SEQUENCE [LARGE SCALE GENOMIC DNA]</scope>
    <source>
        <strain evidence="11 13">FSL H7-0443</strain>
        <strain evidence="10 12">FSL R5-0923</strain>
    </source>
</reference>
<dbReference type="InterPro" id="IPR013785">
    <property type="entry name" value="Aldolase_TIM"/>
</dbReference>
<dbReference type="CDD" id="cd01335">
    <property type="entry name" value="Radical_SAM"/>
    <property type="match status" value="1"/>
</dbReference>
<comment type="caution">
    <text evidence="11">The sequence shown here is derived from an EMBL/GenBank/DDBJ whole genome shotgun (WGS) entry which is preliminary data.</text>
</comment>
<evidence type="ECO:0000256" key="6">
    <source>
        <dbReference type="HAMAP-Rule" id="MF_00992"/>
    </source>
</evidence>
<dbReference type="EMBL" id="MPTD01000013">
    <property type="protein sequence ID" value="OMD49274.1"/>
    <property type="molecule type" value="Genomic_DNA"/>
</dbReference>
<dbReference type="GO" id="GO:0044689">
    <property type="term" value="F:7,8-didemethyl-8-hydroxy-5-deazariboflavin synthase activity"/>
    <property type="evidence" value="ECO:0007669"/>
    <property type="project" value="TreeGrafter"/>
</dbReference>
<evidence type="ECO:0000256" key="8">
    <source>
        <dbReference type="PIRSR" id="PIRSR004762-2"/>
    </source>
</evidence>
<sequence>MSAIDLILDKALRGERLQLEDTIRLFESNEIEKMGAAANTIMERWHPDPMATFVIGRNINYTNVCDVYCRFCAFYRRPGSDEGYVLPDETIYQKIAETIAVNGTEILMQGGTNPNLPFSYYTDILRGIKQRFPEITMHSFSPAEIMKMKEVSGLSLEEVVREIHAAGLDSLPGGGAEILDDRTRRKISRLKGSWREWMDVMQTAHKIGMNTTATMVIGLGESMEERALHLLRVREAQDECIANKYDSEGFLAFISWTFQPDNTNLKLDRQTPQEYLKTVAISRLVLDNIKNFQSSWVTMGPEVGKLSLQYGCNDFGSTMIEENVVSSAGATYKVNIESITQLIREAGKIPAQRNTRYDILRVFDDANAKIDNDFIMQN</sequence>
<feature type="domain" description="Radical SAM core" evidence="9">
    <location>
        <begin position="51"/>
        <end position="290"/>
    </location>
</feature>
<dbReference type="PROSITE" id="PS51918">
    <property type="entry name" value="RADICAL_SAM"/>
    <property type="match status" value="1"/>
</dbReference>
<feature type="binding site" evidence="8">
    <location>
        <position position="141"/>
    </location>
    <ligand>
        <name>(3R)-3-methyl-D-ornithine</name>
        <dbReference type="ChEBI" id="CHEBI:64642"/>
    </ligand>
</feature>
<dbReference type="Proteomes" id="UP000187313">
    <property type="component" value="Unassembled WGS sequence"/>
</dbReference>
<evidence type="ECO:0000313" key="11">
    <source>
        <dbReference type="EMBL" id="OME71268.1"/>
    </source>
</evidence>
<dbReference type="PIRSF" id="PIRSF004762">
    <property type="entry name" value="CHP00423"/>
    <property type="match status" value="1"/>
</dbReference>
<dbReference type="RefSeq" id="WP_076284217.1">
    <property type="nucleotide sequence ID" value="NZ_MPTD01000013.1"/>
</dbReference>
<dbReference type="SFLD" id="SFLDS00029">
    <property type="entry name" value="Radical_SAM"/>
    <property type="match status" value="1"/>
</dbReference>
<evidence type="ECO:0000259" key="9">
    <source>
        <dbReference type="PROSITE" id="PS51918"/>
    </source>
</evidence>
<dbReference type="InterPro" id="IPR058240">
    <property type="entry name" value="rSAM_sf"/>
</dbReference>
<dbReference type="GO" id="GO:0046992">
    <property type="term" value="F:oxidoreductase activity, acting on X-H and Y-H to form an X-Y bond"/>
    <property type="evidence" value="ECO:0007669"/>
    <property type="project" value="UniProtKB-UniRule"/>
</dbReference>
<dbReference type="Pfam" id="PF04055">
    <property type="entry name" value="Radical_SAM"/>
    <property type="match status" value="1"/>
</dbReference>
<dbReference type="SFLD" id="SFLDG01064">
    <property type="entry name" value="F420__menaquinone_cofactor_bio"/>
    <property type="match status" value="1"/>
</dbReference>
<feature type="binding site" evidence="6 7">
    <location>
        <position position="69"/>
    </location>
    <ligand>
        <name>[4Fe-4S] cluster</name>
        <dbReference type="ChEBI" id="CHEBI:49883"/>
        <note>4Fe-4S-S-AdoMet</note>
    </ligand>
</feature>
<dbReference type="PANTHER" id="PTHR43076:SF1">
    <property type="entry name" value="LIPOYL SYNTHASE 2"/>
    <property type="match status" value="1"/>
</dbReference>
<dbReference type="EC" id="1.21.98.1" evidence="6"/>
<organism evidence="11 13">
    <name type="scientific">Paenibacillus odorifer</name>
    <dbReference type="NCBI Taxonomy" id="189426"/>
    <lineage>
        <taxon>Bacteria</taxon>
        <taxon>Bacillati</taxon>
        <taxon>Bacillota</taxon>
        <taxon>Bacilli</taxon>
        <taxon>Bacillales</taxon>
        <taxon>Paenibacillaceae</taxon>
        <taxon>Paenibacillus</taxon>
    </lineage>
</organism>
<evidence type="ECO:0000256" key="5">
    <source>
        <dbReference type="ARBA" id="ARBA00023014"/>
    </source>
</evidence>
<dbReference type="InterPro" id="IPR022431">
    <property type="entry name" value="Cyclic_DHFL_synthase_mqnC"/>
</dbReference>
<dbReference type="NCBIfam" id="TIGR03699">
    <property type="entry name" value="menaquin_MqnC"/>
    <property type="match status" value="1"/>
</dbReference>
<comment type="similarity">
    <text evidence="6">Belongs to the radical SAM superfamily. MqnC family.</text>
</comment>
<keyword evidence="5 6" id="KW-0411">Iron-sulfur</keyword>
<keyword evidence="6" id="KW-0474">Menaquinone biosynthesis</keyword>
<feature type="binding site" evidence="8">
    <location>
        <position position="71"/>
    </location>
    <ligand>
        <name>S-adenosyl-L-methionine</name>
        <dbReference type="ChEBI" id="CHEBI:59789"/>
    </ligand>
</feature>
<dbReference type="GO" id="GO:0005506">
    <property type="term" value="F:iron ion binding"/>
    <property type="evidence" value="ECO:0007669"/>
    <property type="project" value="UniProtKB-UniRule"/>
</dbReference>
<dbReference type="InterPro" id="IPR020050">
    <property type="entry name" value="FO_synthase_su2"/>
</dbReference>
<dbReference type="PANTHER" id="PTHR43076">
    <property type="entry name" value="FO SYNTHASE (COFH)"/>
    <property type="match status" value="1"/>
</dbReference>
<comment type="pathway">
    <text evidence="6">Quinol/quinone metabolism; menaquinone biosynthesis.</text>
</comment>
<keyword evidence="12" id="KW-1185">Reference proteome</keyword>
<dbReference type="SFLD" id="SFLDF00343">
    <property type="entry name" value="aminofutalosine_synthase_(mqnE"/>
    <property type="match status" value="1"/>
</dbReference>
<keyword evidence="3 6" id="KW-0479">Metal-binding</keyword>
<feature type="binding site" evidence="8">
    <location>
        <position position="295"/>
    </location>
    <ligand>
        <name>(3R)-3-methyl-D-ornithine</name>
        <dbReference type="ChEBI" id="CHEBI:64642"/>
    </ligand>
</feature>
<dbReference type="SUPFAM" id="SSF102114">
    <property type="entry name" value="Radical SAM enzymes"/>
    <property type="match status" value="1"/>
</dbReference>
<gene>
    <name evidence="6" type="primary">mqnC</name>
    <name evidence="10" type="ORF">BSK51_19565</name>
    <name evidence="11" type="ORF">BSK65_09405</name>
</gene>
<dbReference type="GO" id="GO:0016765">
    <property type="term" value="F:transferase activity, transferring alkyl or aryl (other than methyl) groups"/>
    <property type="evidence" value="ECO:0007669"/>
    <property type="project" value="InterPro"/>
</dbReference>
<dbReference type="HAMAP" id="MF_00992">
    <property type="entry name" value="MqnC"/>
    <property type="match status" value="1"/>
</dbReference>
<dbReference type="SFLD" id="SFLDF00342">
    <property type="entry name" value="cyclic_dehypoxanthine_futalosi"/>
    <property type="match status" value="1"/>
</dbReference>
<dbReference type="InterPro" id="IPR034405">
    <property type="entry name" value="F420"/>
</dbReference>
<protein>
    <recommendedName>
        <fullName evidence="6">Cyclic dehypoxanthine futalosine synthase</fullName>
        <shortName evidence="6">Cyclic DHFL synthase</shortName>
        <ecNumber evidence="6">1.21.98.1</ecNumber>
    </recommendedName>
    <alternativeName>
        <fullName evidence="6">Dehypoxanthine futalosine cyclase</fullName>
        <shortName evidence="6">DHFL cyclase</shortName>
    </alternativeName>
    <alternativeName>
        <fullName evidence="6">Menaquinone biosynthetic enzyme MqnC</fullName>
    </alternativeName>
</protein>
<dbReference type="NCBIfam" id="TIGR00423">
    <property type="entry name" value="CofH family radical SAM protein"/>
    <property type="match status" value="1"/>
</dbReference>
<dbReference type="AlphaFoldDB" id="A0A1R0ZIY1"/>